<dbReference type="GO" id="GO:0051539">
    <property type="term" value="F:4 iron, 4 sulfur cluster binding"/>
    <property type="evidence" value="ECO:0007669"/>
    <property type="project" value="UniProtKB-KW"/>
</dbReference>
<dbReference type="GO" id="GO:0004748">
    <property type="term" value="F:ribonucleoside-diphosphate reductase activity, thioredoxin disulfide as acceptor"/>
    <property type="evidence" value="ECO:0007669"/>
    <property type="project" value="TreeGrafter"/>
</dbReference>
<dbReference type="PANTHER" id="PTHR30352">
    <property type="entry name" value="PYRUVATE FORMATE-LYASE-ACTIVATING ENZYME"/>
    <property type="match status" value="1"/>
</dbReference>
<evidence type="ECO:0000256" key="5">
    <source>
        <dbReference type="ARBA" id="ARBA00023004"/>
    </source>
</evidence>
<gene>
    <name evidence="7" type="ORF">J5227_07655</name>
</gene>
<accession>A0A8I1WFJ1</accession>
<keyword evidence="4" id="KW-0479">Metal-binding</keyword>
<evidence type="ECO:0000256" key="6">
    <source>
        <dbReference type="ARBA" id="ARBA00023014"/>
    </source>
</evidence>
<organism evidence="7 8">
    <name type="scientific">Bacillus subtilis</name>
    <dbReference type="NCBI Taxonomy" id="1423"/>
    <lineage>
        <taxon>Bacteria</taxon>
        <taxon>Bacillati</taxon>
        <taxon>Bacillota</taxon>
        <taxon>Bacilli</taxon>
        <taxon>Bacillales</taxon>
        <taxon>Bacillaceae</taxon>
        <taxon>Bacillus</taxon>
    </lineage>
</organism>
<dbReference type="Pfam" id="PF13353">
    <property type="entry name" value="Fer4_12"/>
    <property type="match status" value="1"/>
</dbReference>
<comment type="caution">
    <text evidence="7">The sequence shown here is derived from an EMBL/GenBank/DDBJ whole genome shotgun (WGS) entry which is preliminary data.</text>
</comment>
<dbReference type="SFLD" id="SFLDS00029">
    <property type="entry name" value="Radical_SAM"/>
    <property type="match status" value="1"/>
</dbReference>
<keyword evidence="5" id="KW-0408">Iron</keyword>
<dbReference type="Gene3D" id="3.20.20.70">
    <property type="entry name" value="Aldolase class I"/>
    <property type="match status" value="1"/>
</dbReference>
<name>A0A8I1WFJ1_BACIU</name>
<dbReference type="Proteomes" id="UP000665181">
    <property type="component" value="Unassembled WGS sequence"/>
</dbReference>
<keyword evidence="2" id="KW-0004">4Fe-4S</keyword>
<dbReference type="InterPro" id="IPR013785">
    <property type="entry name" value="Aldolase_TIM"/>
</dbReference>
<dbReference type="InterPro" id="IPR058240">
    <property type="entry name" value="rSAM_sf"/>
</dbReference>
<dbReference type="SUPFAM" id="SSF102114">
    <property type="entry name" value="Radical SAM enzymes"/>
    <property type="match status" value="1"/>
</dbReference>
<dbReference type="EMBL" id="JAGFPW010000005">
    <property type="protein sequence ID" value="MBO3794183.1"/>
    <property type="molecule type" value="Genomic_DNA"/>
</dbReference>
<dbReference type="InterPro" id="IPR007197">
    <property type="entry name" value="rSAM"/>
</dbReference>
<dbReference type="InterPro" id="IPR034457">
    <property type="entry name" value="Organic_radical-activating"/>
</dbReference>
<evidence type="ECO:0000313" key="7">
    <source>
        <dbReference type="EMBL" id="MBO3794183.1"/>
    </source>
</evidence>
<dbReference type="AlphaFoldDB" id="A0A8I1WFJ1"/>
<evidence type="ECO:0000313" key="8">
    <source>
        <dbReference type="Proteomes" id="UP000665181"/>
    </source>
</evidence>
<evidence type="ECO:0000256" key="1">
    <source>
        <dbReference type="ARBA" id="ARBA00001966"/>
    </source>
</evidence>
<keyword evidence="3" id="KW-0949">S-adenosyl-L-methionine</keyword>
<evidence type="ECO:0000256" key="3">
    <source>
        <dbReference type="ARBA" id="ARBA00022691"/>
    </source>
</evidence>
<evidence type="ECO:0000256" key="2">
    <source>
        <dbReference type="ARBA" id="ARBA00022485"/>
    </source>
</evidence>
<dbReference type="PANTHER" id="PTHR30352:SF2">
    <property type="entry name" value="ANAEROBIC RIBONUCLEOSIDE-TRIPHOSPHATE REDUCTASE-ACTIVATING PROTEIN"/>
    <property type="match status" value="1"/>
</dbReference>
<keyword evidence="6" id="KW-0411">Iron-sulfur</keyword>
<proteinExistence type="predicted"/>
<dbReference type="GO" id="GO:0046872">
    <property type="term" value="F:metal ion binding"/>
    <property type="evidence" value="ECO:0007669"/>
    <property type="project" value="UniProtKB-KW"/>
</dbReference>
<sequence length="272" mass="30904">MTDFIRFIGVNKDTTTAGPGKRLEFFTKGCIRGVVSPCFGCFNESTWTFEGLSRTLTVEEVVQICDRDAWNRQVTFCGGEPILQAKALAKVAQQLKGIDPDFHFVMYTAYKLDTLMKYGLKFTWVKEKHGTAMRDALLDYAADVEGIKFDESKGEAVVSEFTILTPEDVQEVMKYIDLIVDGDYQQEKRLTTSEYMHDGWFIGSANQRVIFGPETVKSGTLKYIAAEEYNKQRANSAQCKCCGKIVDDSQNFCRNACLARYEERKLLKRTLK</sequence>
<reference evidence="7" key="1">
    <citation type="submission" date="2021-03" db="EMBL/GenBank/DDBJ databases">
        <title>Isolation of Bacillus subtilis from fermented food sample.</title>
        <authorList>
            <person name="Lakshmanan V."/>
            <person name="Athira K."/>
            <person name="Rajagopal K."/>
        </authorList>
    </citation>
    <scope>NUCLEOTIDE SEQUENCE</scope>
    <source>
        <strain evidence="7">S1</strain>
    </source>
</reference>
<comment type="cofactor">
    <cofactor evidence="1">
        <name>[4Fe-4S] cluster</name>
        <dbReference type="ChEBI" id="CHEBI:49883"/>
    </cofactor>
</comment>
<dbReference type="RefSeq" id="WP_163190085.1">
    <property type="nucleotide sequence ID" value="NZ_JAGFPW010000005.1"/>
</dbReference>
<evidence type="ECO:0000256" key="4">
    <source>
        <dbReference type="ARBA" id="ARBA00022723"/>
    </source>
</evidence>
<protein>
    <submittedName>
        <fullName evidence="7">4Fe-4S cluster-binding domain-containing protein</fullName>
    </submittedName>
</protein>